<reference evidence="2 3" key="1">
    <citation type="submission" date="2020-04" db="EMBL/GenBank/DDBJ databases">
        <title>Sphingobium sp. AR-3-1 isolated from Arctic soil.</title>
        <authorList>
            <person name="Dahal R.H."/>
            <person name="Chaudhary D.K."/>
        </authorList>
    </citation>
    <scope>NUCLEOTIDE SEQUENCE [LARGE SCALE GENOMIC DNA]</scope>
    <source>
        <strain evidence="2 3">AR-3-1</strain>
    </source>
</reference>
<proteinExistence type="predicted"/>
<sequence length="95" mass="10015">MADDIPADQAQAPSTGGRSMSGRRFTPRNAVRLAPDAAERQGRITRMAIETLGASDAILFLNSQHDGLADRPLALATTSEDGLQSVLRLLTPAAT</sequence>
<accession>A0A7X9WSD0</accession>
<protein>
    <recommendedName>
        <fullName evidence="4">Antitoxin Xre/MbcA/ParS-like toxin-binding domain-containing protein</fullName>
    </recommendedName>
</protein>
<feature type="region of interest" description="Disordered" evidence="1">
    <location>
        <begin position="1"/>
        <end position="36"/>
    </location>
</feature>
<name>A0A7X9WSD0_9SPHN</name>
<evidence type="ECO:0000313" key="3">
    <source>
        <dbReference type="Proteomes" id="UP000519023"/>
    </source>
</evidence>
<evidence type="ECO:0000313" key="2">
    <source>
        <dbReference type="EMBL" id="NML09032.1"/>
    </source>
</evidence>
<dbReference type="EMBL" id="JABBFV010000001">
    <property type="protein sequence ID" value="NML09032.1"/>
    <property type="molecule type" value="Genomic_DNA"/>
</dbReference>
<gene>
    <name evidence="2" type="ORF">HHL08_02545</name>
</gene>
<evidence type="ECO:0008006" key="4">
    <source>
        <dbReference type="Google" id="ProtNLM"/>
    </source>
</evidence>
<dbReference type="Proteomes" id="UP000519023">
    <property type="component" value="Unassembled WGS sequence"/>
</dbReference>
<comment type="caution">
    <text evidence="2">The sequence shown here is derived from an EMBL/GenBank/DDBJ whole genome shotgun (WGS) entry which is preliminary data.</text>
</comment>
<keyword evidence="3" id="KW-1185">Reference proteome</keyword>
<dbReference type="AlphaFoldDB" id="A0A7X9WSD0"/>
<evidence type="ECO:0000256" key="1">
    <source>
        <dbReference type="SAM" id="MobiDB-lite"/>
    </source>
</evidence>
<dbReference type="RefSeq" id="WP_169570888.1">
    <property type="nucleotide sequence ID" value="NZ_JABBFV010000001.1"/>
</dbReference>
<organism evidence="2 3">
    <name type="scientific">Sphingobium psychrophilum</name>
    <dbReference type="NCBI Taxonomy" id="2728834"/>
    <lineage>
        <taxon>Bacteria</taxon>
        <taxon>Pseudomonadati</taxon>
        <taxon>Pseudomonadota</taxon>
        <taxon>Alphaproteobacteria</taxon>
        <taxon>Sphingomonadales</taxon>
        <taxon>Sphingomonadaceae</taxon>
        <taxon>Sphingobium</taxon>
    </lineage>
</organism>